<keyword evidence="3" id="KW-1185">Reference proteome</keyword>
<feature type="compositionally biased region" description="Basic and acidic residues" evidence="1">
    <location>
        <begin position="48"/>
        <end position="66"/>
    </location>
</feature>
<reference evidence="2 3" key="2">
    <citation type="submission" date="2018-03" db="EMBL/GenBank/DDBJ databases">
        <authorList>
            <person name="Keele B.F."/>
        </authorList>
    </citation>
    <scope>NUCLEOTIDE SEQUENCE [LARGE SCALE GENOMIC DNA]</scope>
    <source>
        <strain evidence="2 3">CCALA 016</strain>
    </source>
</reference>
<comment type="caution">
    <text evidence="2">The sequence shown here is derived from an EMBL/GenBank/DDBJ whole genome shotgun (WGS) entry which is preliminary data.</text>
</comment>
<dbReference type="EMBL" id="PXOH01000017">
    <property type="protein sequence ID" value="PSF35793.1"/>
    <property type="molecule type" value="Genomic_DNA"/>
</dbReference>
<proteinExistence type="predicted"/>
<feature type="region of interest" description="Disordered" evidence="1">
    <location>
        <begin position="202"/>
        <end position="223"/>
    </location>
</feature>
<gene>
    <name evidence="2" type="ORF">C7H19_15320</name>
</gene>
<dbReference type="Proteomes" id="UP000239001">
    <property type="component" value="Unassembled WGS sequence"/>
</dbReference>
<dbReference type="AlphaFoldDB" id="A0A2T1LVP5"/>
<evidence type="ECO:0000313" key="3">
    <source>
        <dbReference type="Proteomes" id="UP000239001"/>
    </source>
</evidence>
<feature type="region of interest" description="Disordered" evidence="1">
    <location>
        <begin position="1"/>
        <end position="66"/>
    </location>
</feature>
<evidence type="ECO:0000313" key="2">
    <source>
        <dbReference type="EMBL" id="PSF35793.1"/>
    </source>
</evidence>
<feature type="compositionally biased region" description="Basic and acidic residues" evidence="1">
    <location>
        <begin position="202"/>
        <end position="211"/>
    </location>
</feature>
<name>A0A2T1LVP5_9CHRO</name>
<accession>A0A2T1LVP5</accession>
<evidence type="ECO:0000256" key="1">
    <source>
        <dbReference type="SAM" id="MobiDB-lite"/>
    </source>
</evidence>
<dbReference type="RefSeq" id="WP_106457758.1">
    <property type="nucleotide sequence ID" value="NZ_PXOH01000017.1"/>
</dbReference>
<sequence length="393" mass="44323">MASSGQIKASKRLKDKPTEQSLSVEGVDLPSVVSKEEKLLPSSVSHSLTKEREMRSDEFLSRHDENNQSTEEFLQAKTSEAIAVYQVYVNCKYQLAKIALEVRQRVGHGKFLSWLKNDLLSTLDLSSQTLYRWMRIAKTFGEEFEELEFTHYEKFQDLALYYLSKKNVPYSARAEAIKRVAEGEFITLDVAELITEPYITPKSDESKKEELEPPTELNKTSKSGLATTSFSLAGGATAPLIITSLPKPEIIAVRPGAALNTKVKERAIKQDSWHQLGKHKLYCGYPNAPQFKKKLPKNISAIFTFAPTPDWQLSSPCQAKSINAVYSEYEDFDYEQIFQSFLNVATESNDVLVCCYFPIAECLAIAENLGLNCFIAEPDVERCQAIVKAWNQN</sequence>
<protein>
    <submittedName>
        <fullName evidence="2">Uncharacterized protein</fullName>
    </submittedName>
</protein>
<reference evidence="2 3" key="1">
    <citation type="submission" date="2018-03" db="EMBL/GenBank/DDBJ databases">
        <title>The ancient ancestry and fast evolution of plastids.</title>
        <authorList>
            <person name="Moore K.R."/>
            <person name="Magnabosco C."/>
            <person name="Momper L."/>
            <person name="Gold D.A."/>
            <person name="Bosak T."/>
            <person name="Fournier G.P."/>
        </authorList>
    </citation>
    <scope>NUCLEOTIDE SEQUENCE [LARGE SCALE GENOMIC DNA]</scope>
    <source>
        <strain evidence="2 3">CCALA 016</strain>
    </source>
</reference>
<dbReference type="OrthoDB" id="569300at2"/>
<organism evidence="2 3">
    <name type="scientific">Aphanothece hegewaldii CCALA 016</name>
    <dbReference type="NCBI Taxonomy" id="2107694"/>
    <lineage>
        <taxon>Bacteria</taxon>
        <taxon>Bacillati</taxon>
        <taxon>Cyanobacteriota</taxon>
        <taxon>Cyanophyceae</taxon>
        <taxon>Oscillatoriophycideae</taxon>
        <taxon>Chroococcales</taxon>
        <taxon>Aphanothecaceae</taxon>
        <taxon>Aphanothece</taxon>
    </lineage>
</organism>